<protein>
    <submittedName>
        <fullName evidence="4">DUF5590 domain-containing protein</fullName>
    </submittedName>
</protein>
<organism evidence="4 5">
    <name type="scientific">Lapidilactobacillus gannanensis</name>
    <dbReference type="NCBI Taxonomy" id="2486002"/>
    <lineage>
        <taxon>Bacteria</taxon>
        <taxon>Bacillati</taxon>
        <taxon>Bacillota</taxon>
        <taxon>Bacilli</taxon>
        <taxon>Lactobacillales</taxon>
        <taxon>Lactobacillaceae</taxon>
        <taxon>Lapidilactobacillus</taxon>
    </lineage>
</organism>
<evidence type="ECO:0000259" key="3">
    <source>
        <dbReference type="Pfam" id="PF17881"/>
    </source>
</evidence>
<name>A0ABW4BNF6_9LACO</name>
<dbReference type="EMBL" id="JBHTOH010000087">
    <property type="protein sequence ID" value="MFD1411781.1"/>
    <property type="molecule type" value="Genomic_DNA"/>
</dbReference>
<keyword evidence="1" id="KW-0472">Membrane</keyword>
<feature type="transmembrane region" description="Helical" evidence="1">
    <location>
        <begin position="7"/>
        <end position="27"/>
    </location>
</feature>
<gene>
    <name evidence="4" type="ORF">ACFQ4R_09305</name>
</gene>
<dbReference type="SUPFAM" id="SSF54403">
    <property type="entry name" value="Cystatin/monellin"/>
    <property type="match status" value="2"/>
</dbReference>
<dbReference type="RefSeq" id="WP_125650026.1">
    <property type="nucleotide sequence ID" value="NZ_JBHTOH010000087.1"/>
</dbReference>
<dbReference type="Proteomes" id="UP001597191">
    <property type="component" value="Unassembled WGS sequence"/>
</dbReference>
<feature type="domain" description="Cell wall elongation regulator TseB-like" evidence="3">
    <location>
        <begin position="38"/>
        <end position="80"/>
    </location>
</feature>
<keyword evidence="1" id="KW-1133">Transmembrane helix</keyword>
<sequence>MTRKRRRIMWFSILAVVVVFFGFYLMASMPRISARQQTEAIAKKAGLTDVDNFSMYQRQQTYYAVNGYNKQQQLTYVIVNGKTGKIKLLAGSKGLSQNQIQEIVQQRYQPAKIYGISLGLDQGDPVWEVAVKKSNGHLSYRLLDFYTGKTVDLIDNL</sequence>
<feature type="domain" description="PepSY" evidence="2">
    <location>
        <begin position="95"/>
        <end position="150"/>
    </location>
</feature>
<proteinExistence type="predicted"/>
<accession>A0ABW4BNF6</accession>
<keyword evidence="1" id="KW-0812">Transmembrane</keyword>
<dbReference type="Pfam" id="PF03413">
    <property type="entry name" value="PepSY"/>
    <property type="match status" value="1"/>
</dbReference>
<dbReference type="Gene3D" id="3.10.450.40">
    <property type="match status" value="2"/>
</dbReference>
<dbReference type="InterPro" id="IPR046350">
    <property type="entry name" value="Cystatin_sf"/>
</dbReference>
<dbReference type="Pfam" id="PF17881">
    <property type="entry name" value="TseB"/>
    <property type="match status" value="1"/>
</dbReference>
<evidence type="ECO:0000313" key="4">
    <source>
        <dbReference type="EMBL" id="MFD1411781.1"/>
    </source>
</evidence>
<evidence type="ECO:0000259" key="2">
    <source>
        <dbReference type="Pfam" id="PF03413"/>
    </source>
</evidence>
<evidence type="ECO:0000256" key="1">
    <source>
        <dbReference type="SAM" id="Phobius"/>
    </source>
</evidence>
<comment type="caution">
    <text evidence="4">The sequence shown here is derived from an EMBL/GenBank/DDBJ whole genome shotgun (WGS) entry which is preliminary data.</text>
</comment>
<reference evidence="5" key="1">
    <citation type="journal article" date="2019" name="Int. J. Syst. Evol. Microbiol.">
        <title>The Global Catalogue of Microorganisms (GCM) 10K type strain sequencing project: providing services to taxonomists for standard genome sequencing and annotation.</title>
        <authorList>
            <consortium name="The Broad Institute Genomics Platform"/>
            <consortium name="The Broad Institute Genome Sequencing Center for Infectious Disease"/>
            <person name="Wu L."/>
            <person name="Ma J."/>
        </authorList>
    </citation>
    <scope>NUCLEOTIDE SEQUENCE [LARGE SCALE GENOMIC DNA]</scope>
    <source>
        <strain evidence="5">CCM 8937</strain>
    </source>
</reference>
<keyword evidence="5" id="KW-1185">Reference proteome</keyword>
<dbReference type="InterPro" id="IPR041401">
    <property type="entry name" value="TseB-like_dom"/>
</dbReference>
<dbReference type="InterPro" id="IPR025711">
    <property type="entry name" value="PepSY"/>
</dbReference>
<evidence type="ECO:0000313" key="5">
    <source>
        <dbReference type="Proteomes" id="UP001597191"/>
    </source>
</evidence>